<dbReference type="InterPro" id="IPR035906">
    <property type="entry name" value="MetI-like_sf"/>
</dbReference>
<comment type="similarity">
    <text evidence="7">Belongs to the binding-protein-dependent transport system permease family.</text>
</comment>
<evidence type="ECO:0000313" key="10">
    <source>
        <dbReference type="Proteomes" id="UP001057877"/>
    </source>
</evidence>
<evidence type="ECO:0000256" key="6">
    <source>
        <dbReference type="ARBA" id="ARBA00023136"/>
    </source>
</evidence>
<feature type="transmembrane region" description="Helical" evidence="7">
    <location>
        <begin position="164"/>
        <end position="190"/>
    </location>
</feature>
<keyword evidence="4 7" id="KW-0812">Transmembrane</keyword>
<evidence type="ECO:0000256" key="5">
    <source>
        <dbReference type="ARBA" id="ARBA00022989"/>
    </source>
</evidence>
<evidence type="ECO:0000256" key="7">
    <source>
        <dbReference type="RuleBase" id="RU363032"/>
    </source>
</evidence>
<feature type="transmembrane region" description="Helical" evidence="7">
    <location>
        <begin position="82"/>
        <end position="103"/>
    </location>
</feature>
<evidence type="ECO:0000256" key="4">
    <source>
        <dbReference type="ARBA" id="ARBA00022692"/>
    </source>
</evidence>
<evidence type="ECO:0000256" key="3">
    <source>
        <dbReference type="ARBA" id="ARBA00022475"/>
    </source>
</evidence>
<feature type="transmembrane region" description="Helical" evidence="7">
    <location>
        <begin position="124"/>
        <end position="144"/>
    </location>
</feature>
<dbReference type="PROSITE" id="PS50928">
    <property type="entry name" value="ABC_TM1"/>
    <property type="match status" value="1"/>
</dbReference>
<keyword evidence="3" id="KW-1003">Cell membrane</keyword>
<feature type="domain" description="ABC transmembrane type-1" evidence="8">
    <location>
        <begin position="78"/>
        <end position="292"/>
    </location>
</feature>
<sequence>MNEIVFKRDRKKWKQYRVLFIMLIPGMIYYLIFHYIPMYGVVLAFKDYRLLEGIMASPWVGFQHFESLFSDPYFYSVLKNTIIISFYKLIFGFPIPILFALLLSEIMSTKFKKVVQTVSYLPHFISWVVFAGIFFTIFSLEGPINSIVQAFGGDAVLFLADDRYFRTILVITSIYQGFGWGSIIYFAAISNIDSQLYEAAIIDGAGRFKRMFYISIPMLLPVISIMLILSMSGVLDAGFDQIFNMYNTQVYSVADIIDTYVYRQGLVEMNYSTATAVGLFKSLVALILIIVVNSIVKLMGQKDHALW</sequence>
<feature type="transmembrane region" description="Helical" evidence="7">
    <location>
        <begin position="16"/>
        <end position="36"/>
    </location>
</feature>
<gene>
    <name evidence="9" type="ORF">L1F29_15590</name>
</gene>
<feature type="transmembrane region" description="Helical" evidence="7">
    <location>
        <begin position="211"/>
        <end position="235"/>
    </location>
</feature>
<dbReference type="InterPro" id="IPR000515">
    <property type="entry name" value="MetI-like"/>
</dbReference>
<dbReference type="Gene3D" id="1.10.3720.10">
    <property type="entry name" value="MetI-like"/>
    <property type="match status" value="1"/>
</dbReference>
<keyword evidence="10" id="KW-1185">Reference proteome</keyword>
<feature type="transmembrane region" description="Helical" evidence="7">
    <location>
        <begin position="276"/>
        <end position="296"/>
    </location>
</feature>
<dbReference type="PANTHER" id="PTHR43227">
    <property type="entry name" value="BLL4140 PROTEIN"/>
    <property type="match status" value="1"/>
</dbReference>
<dbReference type="RefSeq" id="WP_258389222.1">
    <property type="nucleotide sequence ID" value="NZ_CP091430.1"/>
</dbReference>
<name>A0ABY5SHD0_9BACL</name>
<dbReference type="SUPFAM" id="SSF161098">
    <property type="entry name" value="MetI-like"/>
    <property type="match status" value="1"/>
</dbReference>
<protein>
    <submittedName>
        <fullName evidence="9">ABC transporter permease subunit</fullName>
    </submittedName>
</protein>
<evidence type="ECO:0000256" key="1">
    <source>
        <dbReference type="ARBA" id="ARBA00004651"/>
    </source>
</evidence>
<dbReference type="InterPro" id="IPR050809">
    <property type="entry name" value="UgpAE/MalFG_permease"/>
</dbReference>
<organism evidence="9 10">
    <name type="scientific">Paenibacillus spongiae</name>
    <dbReference type="NCBI Taxonomy" id="2909671"/>
    <lineage>
        <taxon>Bacteria</taxon>
        <taxon>Bacillati</taxon>
        <taxon>Bacillota</taxon>
        <taxon>Bacilli</taxon>
        <taxon>Bacillales</taxon>
        <taxon>Paenibacillaceae</taxon>
        <taxon>Paenibacillus</taxon>
    </lineage>
</organism>
<accession>A0ABY5SHD0</accession>
<dbReference type="CDD" id="cd06261">
    <property type="entry name" value="TM_PBP2"/>
    <property type="match status" value="1"/>
</dbReference>
<dbReference type="PANTHER" id="PTHR43227:SF11">
    <property type="entry name" value="BLL4140 PROTEIN"/>
    <property type="match status" value="1"/>
</dbReference>
<keyword evidence="2 7" id="KW-0813">Transport</keyword>
<evidence type="ECO:0000313" key="9">
    <source>
        <dbReference type="EMBL" id="UVI33169.1"/>
    </source>
</evidence>
<dbReference type="Proteomes" id="UP001057877">
    <property type="component" value="Chromosome"/>
</dbReference>
<comment type="subcellular location">
    <subcellularLocation>
        <location evidence="1 7">Cell membrane</location>
        <topology evidence="1 7">Multi-pass membrane protein</topology>
    </subcellularLocation>
</comment>
<evidence type="ECO:0000259" key="8">
    <source>
        <dbReference type="PROSITE" id="PS50928"/>
    </source>
</evidence>
<keyword evidence="5 7" id="KW-1133">Transmembrane helix</keyword>
<dbReference type="EMBL" id="CP091430">
    <property type="protein sequence ID" value="UVI33169.1"/>
    <property type="molecule type" value="Genomic_DNA"/>
</dbReference>
<proteinExistence type="inferred from homology"/>
<reference evidence="9" key="1">
    <citation type="submission" date="2022-01" db="EMBL/GenBank/DDBJ databases">
        <title>Paenibacillus spongiae sp. nov., isolated from marine sponge.</title>
        <authorList>
            <person name="Li Z."/>
            <person name="Zhang M."/>
        </authorList>
    </citation>
    <scope>NUCLEOTIDE SEQUENCE</scope>
    <source>
        <strain evidence="9">PHS-Z3</strain>
    </source>
</reference>
<keyword evidence="6 7" id="KW-0472">Membrane</keyword>
<dbReference type="Pfam" id="PF00528">
    <property type="entry name" value="BPD_transp_1"/>
    <property type="match status" value="1"/>
</dbReference>
<evidence type="ECO:0000256" key="2">
    <source>
        <dbReference type="ARBA" id="ARBA00022448"/>
    </source>
</evidence>